<protein>
    <recommendedName>
        <fullName evidence="8">Hydroxysteroid dehydrogenase-like protein 2</fullName>
    </recommendedName>
</protein>
<dbReference type="Gene3D" id="3.30.1050.10">
    <property type="entry name" value="SCP2 sterol-binding domain"/>
    <property type="match status" value="1"/>
</dbReference>
<evidence type="ECO:0000256" key="5">
    <source>
        <dbReference type="ARBA" id="ARBA00023002"/>
    </source>
</evidence>
<dbReference type="Pfam" id="PF02036">
    <property type="entry name" value="SCP2"/>
    <property type="match status" value="1"/>
</dbReference>
<dbReference type="SUPFAM" id="SSF51735">
    <property type="entry name" value="NAD(P)-binding Rossmann-fold domains"/>
    <property type="match status" value="1"/>
</dbReference>
<reference evidence="10 11" key="1">
    <citation type="submission" date="2024-08" db="EMBL/GenBank/DDBJ databases">
        <title>Gnathostoma spinigerum genome.</title>
        <authorList>
            <person name="Gonzalez-Bertolin B."/>
            <person name="Monzon S."/>
            <person name="Zaballos A."/>
            <person name="Jimenez P."/>
            <person name="Dekumyoy P."/>
            <person name="Varona S."/>
            <person name="Cuesta I."/>
            <person name="Sumanam S."/>
            <person name="Adisakwattana P."/>
            <person name="Gasser R.B."/>
            <person name="Hernandez-Gonzalez A."/>
            <person name="Young N.D."/>
            <person name="Perteguer M.J."/>
        </authorList>
    </citation>
    <scope>NUCLEOTIDE SEQUENCE [LARGE SCALE GENOMIC DNA]</scope>
    <source>
        <strain evidence="10">AL3</strain>
        <tissue evidence="10">Liver</tissue>
    </source>
</reference>
<dbReference type="InterPro" id="IPR036527">
    <property type="entry name" value="SCP2_sterol-bd_dom_sf"/>
</dbReference>
<dbReference type="InterPro" id="IPR002347">
    <property type="entry name" value="SDR_fam"/>
</dbReference>
<dbReference type="PANTHER" id="PTHR42808">
    <property type="entry name" value="HYDROXYSTEROID DEHYDROGENASE-LIKE PROTEIN 2"/>
    <property type="match status" value="1"/>
</dbReference>
<comment type="subcellular location">
    <subcellularLocation>
        <location evidence="1">Mitochondrion</location>
    </subcellularLocation>
    <subcellularLocation>
        <location evidence="2">Peroxisome</location>
    </subcellularLocation>
</comment>
<evidence type="ECO:0000256" key="1">
    <source>
        <dbReference type="ARBA" id="ARBA00004173"/>
    </source>
</evidence>
<dbReference type="AlphaFoldDB" id="A0ABD6EM55"/>
<evidence type="ECO:0000313" key="11">
    <source>
        <dbReference type="Proteomes" id="UP001608902"/>
    </source>
</evidence>
<keyword evidence="4" id="KW-0521">NADP</keyword>
<dbReference type="GO" id="GO:0005777">
    <property type="term" value="C:peroxisome"/>
    <property type="evidence" value="ECO:0007669"/>
    <property type="project" value="UniProtKB-SubCell"/>
</dbReference>
<dbReference type="GO" id="GO:0005739">
    <property type="term" value="C:mitochondrion"/>
    <property type="evidence" value="ECO:0007669"/>
    <property type="project" value="UniProtKB-SubCell"/>
</dbReference>
<dbReference type="EMBL" id="JBGFUD010002479">
    <property type="protein sequence ID" value="MFH4977647.1"/>
    <property type="molecule type" value="Genomic_DNA"/>
</dbReference>
<keyword evidence="6" id="KW-0496">Mitochondrion</keyword>
<feature type="domain" description="SCP2" evidence="9">
    <location>
        <begin position="316"/>
        <end position="405"/>
    </location>
</feature>
<evidence type="ECO:0000256" key="6">
    <source>
        <dbReference type="ARBA" id="ARBA00023128"/>
    </source>
</evidence>
<dbReference type="CDD" id="cd09762">
    <property type="entry name" value="HSDL2_SDR_c"/>
    <property type="match status" value="1"/>
</dbReference>
<dbReference type="PANTHER" id="PTHR42808:SF3">
    <property type="entry name" value="HYDROXYSTEROID DEHYDROGENASE-LIKE PROTEIN 2"/>
    <property type="match status" value="1"/>
</dbReference>
<keyword evidence="5" id="KW-0560">Oxidoreductase</keyword>
<dbReference type="InterPro" id="IPR036291">
    <property type="entry name" value="NAD(P)-bd_dom_sf"/>
</dbReference>
<evidence type="ECO:0000256" key="8">
    <source>
        <dbReference type="ARBA" id="ARBA00040243"/>
    </source>
</evidence>
<dbReference type="InterPro" id="IPR003033">
    <property type="entry name" value="SCP2_sterol-bd_dom"/>
</dbReference>
<sequence length="413" mass="45723">MINTGKFAGRTAIITGASRGIGKEIALKLAKDGANICVAAKTVTPHPKLPGTIYTAVEEIEKAGGKGLACAVDVRDERSVEKAVEDTVKKFGGIDILVNNASAISLTGTLQTQMKRYDLMHSINTRGTFLMSQKCIPYLKQGTNPHILNISPPLLMEPQWFFNHVAYTMAKYGMSMCVLGMHEEFKPDHIAVNALWPRTAIWTAAMEMLSGGGGEKGCRKATIVADAAYALLSRNSREYTGNFAIDEDILREEGVRDFDKYAIEPNFPLIPDFFVPGVEYKDALNKSGAKREKSRDSMKILAEVREVVDHVKQILNADLVKKMSAVYQFTLKSDSGQIELYFDLKNGSGSAEEGRAKHSDAQFELDAADFSKLFNGQLSSMKAFMTKRLMIRGDMMKAMQLETFLRNYNKSKL</sequence>
<dbReference type="SUPFAM" id="SSF55718">
    <property type="entry name" value="SCP-like"/>
    <property type="match status" value="1"/>
</dbReference>
<comment type="caution">
    <text evidence="10">The sequence shown here is derived from an EMBL/GenBank/DDBJ whole genome shotgun (WGS) entry which is preliminary data.</text>
</comment>
<dbReference type="Gene3D" id="3.40.50.720">
    <property type="entry name" value="NAD(P)-binding Rossmann-like Domain"/>
    <property type="match status" value="1"/>
</dbReference>
<evidence type="ECO:0000256" key="2">
    <source>
        <dbReference type="ARBA" id="ARBA00004275"/>
    </source>
</evidence>
<organism evidence="10 11">
    <name type="scientific">Gnathostoma spinigerum</name>
    <dbReference type="NCBI Taxonomy" id="75299"/>
    <lineage>
        <taxon>Eukaryota</taxon>
        <taxon>Metazoa</taxon>
        <taxon>Ecdysozoa</taxon>
        <taxon>Nematoda</taxon>
        <taxon>Chromadorea</taxon>
        <taxon>Rhabditida</taxon>
        <taxon>Spirurina</taxon>
        <taxon>Gnathostomatomorpha</taxon>
        <taxon>Gnathostomatoidea</taxon>
        <taxon>Gnathostomatidae</taxon>
        <taxon>Gnathostoma</taxon>
    </lineage>
</organism>
<dbReference type="Pfam" id="PF00106">
    <property type="entry name" value="adh_short"/>
    <property type="match status" value="1"/>
</dbReference>
<keyword evidence="7" id="KW-0576">Peroxisome</keyword>
<gene>
    <name evidence="10" type="ORF">AB6A40_004356</name>
</gene>
<dbReference type="NCBIfam" id="NF006133">
    <property type="entry name" value="PRK08278.1"/>
    <property type="match status" value="1"/>
</dbReference>
<evidence type="ECO:0000256" key="3">
    <source>
        <dbReference type="ARBA" id="ARBA00006484"/>
    </source>
</evidence>
<name>A0ABD6EM55_9BILA</name>
<evidence type="ECO:0000313" key="10">
    <source>
        <dbReference type="EMBL" id="MFH4977647.1"/>
    </source>
</evidence>
<evidence type="ECO:0000256" key="4">
    <source>
        <dbReference type="ARBA" id="ARBA00022857"/>
    </source>
</evidence>
<dbReference type="GO" id="GO:0016491">
    <property type="term" value="F:oxidoreductase activity"/>
    <property type="evidence" value="ECO:0007669"/>
    <property type="project" value="UniProtKB-KW"/>
</dbReference>
<dbReference type="InterPro" id="IPR051935">
    <property type="entry name" value="HSDL2"/>
</dbReference>
<accession>A0ABD6EM55</accession>
<keyword evidence="11" id="KW-1185">Reference proteome</keyword>
<dbReference type="PRINTS" id="PR00081">
    <property type="entry name" value="GDHRDH"/>
</dbReference>
<dbReference type="FunFam" id="3.40.50.720:FF:000301">
    <property type="entry name" value="Hydroxysteroid dehydrogenase like 2"/>
    <property type="match status" value="1"/>
</dbReference>
<evidence type="ECO:0000259" key="9">
    <source>
        <dbReference type="Pfam" id="PF02036"/>
    </source>
</evidence>
<proteinExistence type="inferred from homology"/>
<comment type="similarity">
    <text evidence="3">Belongs to the short-chain dehydrogenases/reductases (SDR) family.</text>
</comment>
<evidence type="ECO:0000256" key="7">
    <source>
        <dbReference type="ARBA" id="ARBA00023140"/>
    </source>
</evidence>
<dbReference type="Proteomes" id="UP001608902">
    <property type="component" value="Unassembled WGS sequence"/>
</dbReference>